<evidence type="ECO:0000256" key="7">
    <source>
        <dbReference type="ARBA" id="ARBA00023054"/>
    </source>
</evidence>
<dbReference type="InterPro" id="IPR049730">
    <property type="entry name" value="SNF2/RAD54-like_C"/>
</dbReference>
<dbReference type="InterPro" id="IPR014001">
    <property type="entry name" value="Helicase_ATP-bd"/>
</dbReference>
<comment type="caution">
    <text evidence="12">The sequence shown here is derived from an EMBL/GenBank/DDBJ whole genome shotgun (WGS) entry which is preliminary data.</text>
</comment>
<evidence type="ECO:0000256" key="6">
    <source>
        <dbReference type="ARBA" id="ARBA00022840"/>
    </source>
</evidence>
<feature type="domain" description="Helicase C-terminal" evidence="11">
    <location>
        <begin position="639"/>
        <end position="795"/>
    </location>
</feature>
<feature type="compositionally biased region" description="Basic residues" evidence="9">
    <location>
        <begin position="148"/>
        <end position="157"/>
    </location>
</feature>
<dbReference type="Gene3D" id="3.40.50.300">
    <property type="entry name" value="P-loop containing nucleotide triphosphate hydrolases"/>
    <property type="match status" value="1"/>
</dbReference>
<feature type="domain" description="Helicase ATP-binding" evidence="10">
    <location>
        <begin position="230"/>
        <end position="401"/>
    </location>
</feature>
<feature type="region of interest" description="Disordered" evidence="9">
    <location>
        <begin position="121"/>
        <end position="157"/>
    </location>
</feature>
<dbReference type="GO" id="GO:0005634">
    <property type="term" value="C:nucleus"/>
    <property type="evidence" value="ECO:0007669"/>
    <property type="project" value="UniProtKB-SubCell"/>
</dbReference>
<proteinExistence type="inferred from homology"/>
<keyword evidence="13" id="KW-1185">Reference proteome</keyword>
<dbReference type="GO" id="GO:0004386">
    <property type="term" value="F:helicase activity"/>
    <property type="evidence" value="ECO:0007669"/>
    <property type="project" value="UniProtKB-KW"/>
</dbReference>
<evidence type="ECO:0008006" key="14">
    <source>
        <dbReference type="Google" id="ProtNLM"/>
    </source>
</evidence>
<dbReference type="Proteomes" id="UP001168972">
    <property type="component" value="Unassembled WGS sequence"/>
</dbReference>
<dbReference type="AlphaFoldDB" id="A0AA39G8D3"/>
<dbReference type="SMART" id="SM00487">
    <property type="entry name" value="DEXDc"/>
    <property type="match status" value="1"/>
</dbReference>
<comment type="similarity">
    <text evidence="2">Belongs to the SNF2/RAD54 helicase family.</text>
</comment>
<keyword evidence="5" id="KW-0347">Helicase</keyword>
<keyword evidence="4" id="KW-0378">Hydrolase</keyword>
<dbReference type="PROSITE" id="PS51192">
    <property type="entry name" value="HELICASE_ATP_BIND_1"/>
    <property type="match status" value="1"/>
</dbReference>
<dbReference type="CDD" id="cd18793">
    <property type="entry name" value="SF2_C_SNF"/>
    <property type="match status" value="1"/>
</dbReference>
<sequence length="854" mass="98654">MELTDNNDNIKIVNETAKVPEGIGIAEDSGFASISGSAPTEIQDEGVPDKLICDNGIKFASISVEHDPELERQKKIPARGEAKRQANVEFSKEKKEQTYKRLMHLLSKSNFYSNYIIDKMSNSDSTNKSRTPLKRKVENNQSDNSKLPSKRSKRVVKKSTKYNLDEYISPDIQKKMRKKMALTDEEIEKNLSIESDEENDTESATAIFSQSKYFHGNLYEYQQIGVQWLKSLYDNGVNGILADEMGLGKTIQVIALLCILIEKKTPGPYLIMVPLSTMPNWVMEFEKFAPSLPVIMLYGTVKEKEQIMKKISLKYSAGDDGFQTQPIVLTTYETMFFQPGLRTKKWRYIVIDEGQRIKNPDCQLLGILKNFKSMNRLLLTGTPLQNNITELWSLLHFLLPDIFDDLEVFQSWFSVKELQNNEGTKRFLQQEKDKHVMSTLREILKPFMLRREKKDVNLNIPPKKEIIVYAPITELQRDLYTATLNRDYDTVTKVDSGSLIVDDETGTRPKRKCLRNHIYSEIYENPYEIIENRSKQPENTFDFDDDLRDYRMPQLIDMKNSENNIKMLTTEEKLLECWRKYTNVTDRNRDFLMHIKFQHRFPMYRLIVNHPYLIHCPLDDSGLPSINENLINTSGKLLVLDAMLKKLHSRGHKVLLFSTMTMVLDIICDYLNFRPWKYHRLDGKTKISDRQTFIAEFNSDPNIFMFLISTRAGGVGLNLAAADTVIIYDSDWNPQADLQAMARCHRIGQTRPVVVYRLCTKGTIDEAIIKRAEAKRKFEKLVISKDIPFNINSPETILALKQLLESSESEQVTSKLEVYTDAELDKILDRSDLLDAYQPTNSDKVGCVNRKNNE</sequence>
<dbReference type="PROSITE" id="PS51194">
    <property type="entry name" value="HELICASE_CTER"/>
    <property type="match status" value="1"/>
</dbReference>
<dbReference type="SMART" id="SM00490">
    <property type="entry name" value="HELICc"/>
    <property type="match status" value="1"/>
</dbReference>
<gene>
    <name evidence="12" type="ORF">PV327_001338</name>
</gene>
<dbReference type="Pfam" id="PF00176">
    <property type="entry name" value="SNF2-rel_dom"/>
    <property type="match status" value="1"/>
</dbReference>
<evidence type="ECO:0000313" key="12">
    <source>
        <dbReference type="EMBL" id="KAK0183283.1"/>
    </source>
</evidence>
<dbReference type="EMBL" id="JAQQBR010000001">
    <property type="protein sequence ID" value="KAK0183283.1"/>
    <property type="molecule type" value="Genomic_DNA"/>
</dbReference>
<dbReference type="InterPro" id="IPR000330">
    <property type="entry name" value="SNF2_N"/>
</dbReference>
<keyword evidence="8" id="KW-0539">Nucleus</keyword>
<dbReference type="FunFam" id="3.40.50.10810:FF:000015">
    <property type="entry name" value="lymphoid-specific helicase isoform X1"/>
    <property type="match status" value="1"/>
</dbReference>
<protein>
    <recommendedName>
        <fullName evidence="14">Lymphoid-specific helicase</fullName>
    </recommendedName>
</protein>
<evidence type="ECO:0000256" key="1">
    <source>
        <dbReference type="ARBA" id="ARBA00004123"/>
    </source>
</evidence>
<keyword evidence="6" id="KW-0067">ATP-binding</keyword>
<evidence type="ECO:0000256" key="8">
    <source>
        <dbReference type="ARBA" id="ARBA00023242"/>
    </source>
</evidence>
<dbReference type="InterPro" id="IPR027417">
    <property type="entry name" value="P-loop_NTPase"/>
</dbReference>
<evidence type="ECO:0000313" key="13">
    <source>
        <dbReference type="Proteomes" id="UP001168972"/>
    </source>
</evidence>
<evidence type="ECO:0000256" key="9">
    <source>
        <dbReference type="SAM" id="MobiDB-lite"/>
    </source>
</evidence>
<name>A0AA39G8D3_MICHY</name>
<keyword evidence="3" id="KW-0547">Nucleotide-binding</keyword>
<dbReference type="InterPro" id="IPR038718">
    <property type="entry name" value="SNF2-like_sf"/>
</dbReference>
<dbReference type="PANTHER" id="PTHR10799">
    <property type="entry name" value="SNF2/RAD54 HELICASE FAMILY"/>
    <property type="match status" value="1"/>
</dbReference>
<evidence type="ECO:0000256" key="3">
    <source>
        <dbReference type="ARBA" id="ARBA00022741"/>
    </source>
</evidence>
<reference evidence="12" key="2">
    <citation type="submission" date="2023-03" db="EMBL/GenBank/DDBJ databases">
        <authorList>
            <person name="Inwood S.N."/>
            <person name="Skelly J.G."/>
            <person name="Guhlin J."/>
            <person name="Harrop T.W.R."/>
            <person name="Goldson S.G."/>
            <person name="Dearden P.K."/>
        </authorList>
    </citation>
    <scope>NUCLEOTIDE SEQUENCE</scope>
    <source>
        <strain evidence="12">Lincoln</strain>
        <tissue evidence="12">Whole body</tissue>
    </source>
</reference>
<dbReference type="Gene3D" id="3.40.50.10810">
    <property type="entry name" value="Tandem AAA-ATPase domain"/>
    <property type="match status" value="1"/>
</dbReference>
<evidence type="ECO:0000256" key="5">
    <source>
        <dbReference type="ARBA" id="ARBA00022806"/>
    </source>
</evidence>
<dbReference type="Pfam" id="PF00271">
    <property type="entry name" value="Helicase_C"/>
    <property type="match status" value="1"/>
</dbReference>
<evidence type="ECO:0000256" key="2">
    <source>
        <dbReference type="ARBA" id="ARBA00007025"/>
    </source>
</evidence>
<comment type="subcellular location">
    <subcellularLocation>
        <location evidence="1">Nucleus</location>
    </subcellularLocation>
</comment>
<dbReference type="GO" id="GO:0016787">
    <property type="term" value="F:hydrolase activity"/>
    <property type="evidence" value="ECO:0007669"/>
    <property type="project" value="UniProtKB-KW"/>
</dbReference>
<dbReference type="GO" id="GO:0005524">
    <property type="term" value="F:ATP binding"/>
    <property type="evidence" value="ECO:0007669"/>
    <property type="project" value="UniProtKB-KW"/>
</dbReference>
<evidence type="ECO:0000259" key="11">
    <source>
        <dbReference type="PROSITE" id="PS51194"/>
    </source>
</evidence>
<reference evidence="12" key="1">
    <citation type="journal article" date="2023" name="bioRxiv">
        <title>Scaffold-level genome assemblies of two parasitoid biocontrol wasps reveal the parthenogenesis mechanism and an associated novel virus.</title>
        <authorList>
            <person name="Inwood S."/>
            <person name="Skelly J."/>
            <person name="Guhlin J."/>
            <person name="Harrop T."/>
            <person name="Goldson S."/>
            <person name="Dearden P."/>
        </authorList>
    </citation>
    <scope>NUCLEOTIDE SEQUENCE</scope>
    <source>
        <strain evidence="12">Lincoln</strain>
        <tissue evidence="12">Whole body</tissue>
    </source>
</reference>
<evidence type="ECO:0000259" key="10">
    <source>
        <dbReference type="PROSITE" id="PS51192"/>
    </source>
</evidence>
<keyword evidence="7" id="KW-0175">Coiled coil</keyword>
<feature type="compositionally biased region" description="Polar residues" evidence="9">
    <location>
        <begin position="121"/>
        <end position="130"/>
    </location>
</feature>
<accession>A0AA39G8D3</accession>
<dbReference type="InterPro" id="IPR001650">
    <property type="entry name" value="Helicase_C-like"/>
</dbReference>
<dbReference type="SUPFAM" id="SSF52540">
    <property type="entry name" value="P-loop containing nucleoside triphosphate hydrolases"/>
    <property type="match status" value="2"/>
</dbReference>
<evidence type="ECO:0000256" key="4">
    <source>
        <dbReference type="ARBA" id="ARBA00022801"/>
    </source>
</evidence>
<organism evidence="12 13">
    <name type="scientific">Microctonus hyperodae</name>
    <name type="common">Parasitoid wasp</name>
    <dbReference type="NCBI Taxonomy" id="165561"/>
    <lineage>
        <taxon>Eukaryota</taxon>
        <taxon>Metazoa</taxon>
        <taxon>Ecdysozoa</taxon>
        <taxon>Arthropoda</taxon>
        <taxon>Hexapoda</taxon>
        <taxon>Insecta</taxon>
        <taxon>Pterygota</taxon>
        <taxon>Neoptera</taxon>
        <taxon>Endopterygota</taxon>
        <taxon>Hymenoptera</taxon>
        <taxon>Apocrita</taxon>
        <taxon>Ichneumonoidea</taxon>
        <taxon>Braconidae</taxon>
        <taxon>Euphorinae</taxon>
        <taxon>Microctonus</taxon>
    </lineage>
</organism>